<dbReference type="InterPro" id="IPR020103">
    <property type="entry name" value="PsdUridine_synth_cat_dom_sf"/>
</dbReference>
<reference evidence="6" key="1">
    <citation type="submission" date="2023-05" db="EMBL/GenBank/DDBJ databases">
        <title>Cataloging the Phylogenetic Diversity of Human Bladder Bacteria.</title>
        <authorList>
            <person name="Du J."/>
        </authorList>
    </citation>
    <scope>NUCLEOTIDE SEQUENCE</scope>
    <source>
        <strain evidence="6">UMB1231</strain>
    </source>
</reference>
<feature type="active site" evidence="3">
    <location>
        <position position="133"/>
    </location>
</feature>
<dbReference type="EMBL" id="JASOOE010000010">
    <property type="protein sequence ID" value="MDK7187567.1"/>
    <property type="molecule type" value="Genomic_DNA"/>
</dbReference>
<dbReference type="Pfam" id="PF00849">
    <property type="entry name" value="PseudoU_synth_2"/>
    <property type="match status" value="1"/>
</dbReference>
<dbReference type="GO" id="GO:0009982">
    <property type="term" value="F:pseudouridine synthase activity"/>
    <property type="evidence" value="ECO:0007669"/>
    <property type="project" value="InterPro"/>
</dbReference>
<sequence length="304" mass="35348">MELNWIYQEDQPMTIKAFLNQQKLPRAFMRDVKFAGSIYLNYVKVPIRFFIQKGDHLRLVAPVEVGYDSVVASSIPIEIVYEDRDLLVINKPANVTSIPSVKTPDSSIANRIKGYYQSKNYQDQVIHIVTRLDRDTTGLMLVAKHRLAHALMDRQVKQGTFYKFYEALSSRKNWPDHQMIDQPIARCGDSIITRKVDPQGQKAKTEYWTINRYQFGSHLRLRLHTGRTHQIRVHLAHEGGPLIGDDLYGGPMDQGLMRQALHCKELHFIHPFTQEPMQFNQSLPQDMIDWLARQKEQEDRYGSI</sequence>
<dbReference type="Proteomes" id="UP001229251">
    <property type="component" value="Unassembled WGS sequence"/>
</dbReference>
<dbReference type="EC" id="5.4.99.-" evidence="4"/>
<evidence type="ECO:0000256" key="4">
    <source>
        <dbReference type="RuleBase" id="RU362028"/>
    </source>
</evidence>
<proteinExistence type="inferred from homology"/>
<evidence type="ECO:0000256" key="1">
    <source>
        <dbReference type="ARBA" id="ARBA00000073"/>
    </source>
</evidence>
<keyword evidence="4 6" id="KW-0413">Isomerase</keyword>
<accession>A0AAJ1Q4L4</accession>
<organism evidence="6 7">
    <name type="scientific">Facklamia hominis</name>
    <dbReference type="NCBI Taxonomy" id="178214"/>
    <lineage>
        <taxon>Bacteria</taxon>
        <taxon>Bacillati</taxon>
        <taxon>Bacillota</taxon>
        <taxon>Bacilli</taxon>
        <taxon>Lactobacillales</taxon>
        <taxon>Aerococcaceae</taxon>
        <taxon>Facklamia</taxon>
    </lineage>
</organism>
<dbReference type="GO" id="GO:0000455">
    <property type="term" value="P:enzyme-directed rRNA pseudouridine synthesis"/>
    <property type="evidence" value="ECO:0007669"/>
    <property type="project" value="TreeGrafter"/>
</dbReference>
<comment type="caution">
    <text evidence="6">The sequence shown here is derived from an EMBL/GenBank/DDBJ whole genome shotgun (WGS) entry which is preliminary data.</text>
</comment>
<dbReference type="InterPro" id="IPR006225">
    <property type="entry name" value="PsdUridine_synth_RluC/D"/>
</dbReference>
<dbReference type="PANTHER" id="PTHR21600">
    <property type="entry name" value="MITOCHONDRIAL RNA PSEUDOURIDINE SYNTHASE"/>
    <property type="match status" value="1"/>
</dbReference>
<dbReference type="GO" id="GO:0140098">
    <property type="term" value="F:catalytic activity, acting on RNA"/>
    <property type="evidence" value="ECO:0007669"/>
    <property type="project" value="UniProtKB-ARBA"/>
</dbReference>
<evidence type="ECO:0000256" key="2">
    <source>
        <dbReference type="ARBA" id="ARBA00010876"/>
    </source>
</evidence>
<comment type="similarity">
    <text evidence="2 4">Belongs to the pseudouridine synthase RluA family.</text>
</comment>
<evidence type="ECO:0000313" key="7">
    <source>
        <dbReference type="Proteomes" id="UP001229251"/>
    </source>
</evidence>
<dbReference type="InterPro" id="IPR006224">
    <property type="entry name" value="PsdUridine_synth_RluA-like_CS"/>
</dbReference>
<dbReference type="InterPro" id="IPR050188">
    <property type="entry name" value="RluA_PseudoU_synthase"/>
</dbReference>
<dbReference type="NCBIfam" id="TIGR00005">
    <property type="entry name" value="rluA_subfam"/>
    <property type="match status" value="1"/>
</dbReference>
<protein>
    <recommendedName>
        <fullName evidence="4">Pseudouridine synthase</fullName>
        <ecNumber evidence="4">5.4.99.-</ecNumber>
    </recommendedName>
</protein>
<evidence type="ECO:0000256" key="3">
    <source>
        <dbReference type="PIRSR" id="PIRSR606225-1"/>
    </source>
</evidence>
<dbReference type="Gene3D" id="3.30.2350.10">
    <property type="entry name" value="Pseudouridine synthase"/>
    <property type="match status" value="1"/>
</dbReference>
<dbReference type="CDD" id="cd02869">
    <property type="entry name" value="PseudoU_synth_RluA_like"/>
    <property type="match status" value="1"/>
</dbReference>
<dbReference type="PANTHER" id="PTHR21600:SF35">
    <property type="entry name" value="PSEUDOURIDINE SYNTHASE"/>
    <property type="match status" value="1"/>
</dbReference>
<comment type="catalytic activity">
    <reaction evidence="1 4">
        <text>a uridine in RNA = a pseudouridine in RNA</text>
        <dbReference type="Rhea" id="RHEA:48348"/>
        <dbReference type="Rhea" id="RHEA-COMP:12068"/>
        <dbReference type="Rhea" id="RHEA-COMP:12069"/>
        <dbReference type="ChEBI" id="CHEBI:65314"/>
        <dbReference type="ChEBI" id="CHEBI:65315"/>
    </reaction>
</comment>
<dbReference type="AlphaFoldDB" id="A0AAJ1Q4L4"/>
<gene>
    <name evidence="6" type="ORF">QP433_06200</name>
</gene>
<dbReference type="PROSITE" id="PS01129">
    <property type="entry name" value="PSI_RLU"/>
    <property type="match status" value="1"/>
</dbReference>
<dbReference type="SUPFAM" id="SSF55120">
    <property type="entry name" value="Pseudouridine synthase"/>
    <property type="match status" value="1"/>
</dbReference>
<feature type="domain" description="Pseudouridine synthase RsuA/RluA-like" evidence="5">
    <location>
        <begin position="85"/>
        <end position="237"/>
    </location>
</feature>
<evidence type="ECO:0000313" key="6">
    <source>
        <dbReference type="EMBL" id="MDK7187567.1"/>
    </source>
</evidence>
<evidence type="ECO:0000259" key="5">
    <source>
        <dbReference type="Pfam" id="PF00849"/>
    </source>
</evidence>
<dbReference type="InterPro" id="IPR006145">
    <property type="entry name" value="PsdUridine_synth_RsuA/RluA"/>
</dbReference>
<name>A0AAJ1Q4L4_9LACT</name>
<comment type="function">
    <text evidence="4">Responsible for synthesis of pseudouridine from uracil.</text>
</comment>
<dbReference type="GO" id="GO:0003723">
    <property type="term" value="F:RNA binding"/>
    <property type="evidence" value="ECO:0007669"/>
    <property type="project" value="InterPro"/>
</dbReference>
<dbReference type="RefSeq" id="WP_285066046.1">
    <property type="nucleotide sequence ID" value="NZ_JASOOE010000010.1"/>
</dbReference>